<name>A0A518E0L5_9BACT</name>
<evidence type="ECO:0000256" key="10">
    <source>
        <dbReference type="ARBA" id="ARBA00023136"/>
    </source>
</evidence>
<keyword evidence="6 13" id="KW-0812">Transmembrane</keyword>
<feature type="compositionally biased region" description="Basic and acidic residues" evidence="14">
    <location>
        <begin position="1"/>
        <end position="21"/>
    </location>
</feature>
<dbReference type="InterPro" id="IPR029025">
    <property type="entry name" value="T3SS_substrate_exporter_C"/>
</dbReference>
<dbReference type="GO" id="GO:0009306">
    <property type="term" value="P:protein secretion"/>
    <property type="evidence" value="ECO:0007669"/>
    <property type="project" value="InterPro"/>
</dbReference>
<keyword evidence="15" id="KW-0969">Cilium</keyword>
<dbReference type="PANTHER" id="PTHR30531:SF12">
    <property type="entry name" value="FLAGELLAR BIOSYNTHETIC PROTEIN FLHB"/>
    <property type="match status" value="1"/>
</dbReference>
<accession>A0A518E0L5</accession>
<dbReference type="NCBIfam" id="TIGR00328">
    <property type="entry name" value="flhB"/>
    <property type="match status" value="1"/>
</dbReference>
<dbReference type="Gene3D" id="3.40.1690.10">
    <property type="entry name" value="secretion proteins EscU"/>
    <property type="match status" value="1"/>
</dbReference>
<dbReference type="OrthoDB" id="9807950at2"/>
<dbReference type="PRINTS" id="PR00950">
    <property type="entry name" value="TYPE3IMSPROT"/>
</dbReference>
<keyword evidence="7 13" id="KW-1005">Bacterial flagellum biogenesis</keyword>
<keyword evidence="15" id="KW-0282">Flagellum</keyword>
<keyword evidence="15" id="KW-0966">Cell projection</keyword>
<sequence length="360" mass="40061">MADDSGDKTHEATDHRREQAREQGQIPKSQDLSSAVLLAGALMVFYWWGLGIFEFIGRLMQQQLGGDAMLTVSPELAVSLFRAVLIDLAWALLPLLLGLFLLAIIVQVGQVGFLFLPQKLQFNMKHINPMEGAKRLFSLTNVVRFGFGLFKVTLIAITAVVSLVTQWPTILALSDTGVGQIATFLASLIFWTCVRIAGLLLVLAVAEYAFQRWKHEQDLRMSTQEMRDELKNQQGDPQMIARRRAVQRQLVMNRLSGIVPEADVVVTNPTELAIALKYDYDTMPAPVVVAKGAGVLAARIRRLALENGVPIVERKELARALYAEVEVNRPVPEQRFAAVAEVLRYVYQLQGKTIPGINRS</sequence>
<evidence type="ECO:0000256" key="11">
    <source>
        <dbReference type="ARBA" id="ARBA00023225"/>
    </source>
</evidence>
<evidence type="ECO:0000256" key="2">
    <source>
        <dbReference type="ARBA" id="ARBA00010690"/>
    </source>
</evidence>
<dbReference type="Proteomes" id="UP000317648">
    <property type="component" value="Chromosome"/>
</dbReference>
<keyword evidence="5 13" id="KW-1003">Cell membrane</keyword>
<evidence type="ECO:0000256" key="4">
    <source>
        <dbReference type="ARBA" id="ARBA00022448"/>
    </source>
</evidence>
<evidence type="ECO:0000256" key="13">
    <source>
        <dbReference type="RuleBase" id="RU364091"/>
    </source>
</evidence>
<evidence type="ECO:0000256" key="9">
    <source>
        <dbReference type="ARBA" id="ARBA00022989"/>
    </source>
</evidence>
<dbReference type="InterPro" id="IPR006135">
    <property type="entry name" value="T3SS_substrate_exporter"/>
</dbReference>
<evidence type="ECO:0000256" key="7">
    <source>
        <dbReference type="ARBA" id="ARBA00022795"/>
    </source>
</evidence>
<feature type="transmembrane region" description="Helical" evidence="13">
    <location>
        <begin position="68"/>
        <end position="86"/>
    </location>
</feature>
<comment type="similarity">
    <text evidence="2 13">Belongs to the type III secretion exporter family.</text>
</comment>
<dbReference type="RefSeq" id="WP_145056365.1">
    <property type="nucleotide sequence ID" value="NZ_CP036433.1"/>
</dbReference>
<feature type="transmembrane region" description="Helical" evidence="13">
    <location>
        <begin position="35"/>
        <end position="56"/>
    </location>
</feature>
<dbReference type="GO" id="GO:0005886">
    <property type="term" value="C:plasma membrane"/>
    <property type="evidence" value="ECO:0007669"/>
    <property type="project" value="UniProtKB-SubCell"/>
</dbReference>
<keyword evidence="9 13" id="KW-1133">Transmembrane helix</keyword>
<evidence type="ECO:0000256" key="6">
    <source>
        <dbReference type="ARBA" id="ARBA00022692"/>
    </source>
</evidence>
<keyword evidence="10 13" id="KW-0472">Membrane</keyword>
<evidence type="ECO:0000256" key="8">
    <source>
        <dbReference type="ARBA" id="ARBA00022927"/>
    </source>
</evidence>
<dbReference type="SUPFAM" id="SSF160544">
    <property type="entry name" value="EscU C-terminal domain-like"/>
    <property type="match status" value="1"/>
</dbReference>
<dbReference type="Pfam" id="PF01312">
    <property type="entry name" value="Bac_export_2"/>
    <property type="match status" value="1"/>
</dbReference>
<evidence type="ECO:0000256" key="5">
    <source>
        <dbReference type="ARBA" id="ARBA00022475"/>
    </source>
</evidence>
<organism evidence="15 16">
    <name type="scientific">Lignipirellula cremea</name>
    <dbReference type="NCBI Taxonomy" id="2528010"/>
    <lineage>
        <taxon>Bacteria</taxon>
        <taxon>Pseudomonadati</taxon>
        <taxon>Planctomycetota</taxon>
        <taxon>Planctomycetia</taxon>
        <taxon>Pirellulales</taxon>
        <taxon>Pirellulaceae</taxon>
        <taxon>Lignipirellula</taxon>
    </lineage>
</organism>
<dbReference type="EMBL" id="CP036433">
    <property type="protein sequence ID" value="QDU97601.1"/>
    <property type="molecule type" value="Genomic_DNA"/>
</dbReference>
<feature type="transmembrane region" description="Helical" evidence="13">
    <location>
        <begin position="136"/>
        <end position="164"/>
    </location>
</feature>
<keyword evidence="4 13" id="KW-0813">Transport</keyword>
<evidence type="ECO:0000256" key="14">
    <source>
        <dbReference type="SAM" id="MobiDB-lite"/>
    </source>
</evidence>
<protein>
    <recommendedName>
        <fullName evidence="3 13">Flagellar biosynthetic protein FlhB</fullName>
    </recommendedName>
</protein>
<evidence type="ECO:0000256" key="1">
    <source>
        <dbReference type="ARBA" id="ARBA00004651"/>
    </source>
</evidence>
<reference evidence="15 16" key="1">
    <citation type="submission" date="2019-02" db="EMBL/GenBank/DDBJ databases">
        <title>Deep-cultivation of Planctomycetes and their phenomic and genomic characterization uncovers novel biology.</title>
        <authorList>
            <person name="Wiegand S."/>
            <person name="Jogler M."/>
            <person name="Boedeker C."/>
            <person name="Pinto D."/>
            <person name="Vollmers J."/>
            <person name="Rivas-Marin E."/>
            <person name="Kohn T."/>
            <person name="Peeters S.H."/>
            <person name="Heuer A."/>
            <person name="Rast P."/>
            <person name="Oberbeckmann S."/>
            <person name="Bunk B."/>
            <person name="Jeske O."/>
            <person name="Meyerdierks A."/>
            <person name="Storesund J.E."/>
            <person name="Kallscheuer N."/>
            <person name="Luecker S."/>
            <person name="Lage O.M."/>
            <person name="Pohl T."/>
            <person name="Merkel B.J."/>
            <person name="Hornburger P."/>
            <person name="Mueller R.-W."/>
            <person name="Bruemmer F."/>
            <person name="Labrenz M."/>
            <person name="Spormann A.M."/>
            <person name="Op den Camp H."/>
            <person name="Overmann J."/>
            <person name="Amann R."/>
            <person name="Jetten M.S.M."/>
            <person name="Mascher T."/>
            <person name="Medema M.H."/>
            <person name="Devos D.P."/>
            <person name="Kaster A.-K."/>
            <person name="Ovreas L."/>
            <person name="Rohde M."/>
            <person name="Galperin M.Y."/>
            <person name="Jogler C."/>
        </authorList>
    </citation>
    <scope>NUCLEOTIDE SEQUENCE [LARGE SCALE GENOMIC DNA]</scope>
    <source>
        <strain evidence="15 16">Pla85_3_4</strain>
    </source>
</reference>
<dbReference type="AlphaFoldDB" id="A0A518E0L5"/>
<feature type="transmembrane region" description="Helical" evidence="13">
    <location>
        <begin position="184"/>
        <end position="210"/>
    </location>
</feature>
<dbReference type="InterPro" id="IPR006136">
    <property type="entry name" value="FlhB"/>
</dbReference>
<evidence type="ECO:0000313" key="16">
    <source>
        <dbReference type="Proteomes" id="UP000317648"/>
    </source>
</evidence>
<gene>
    <name evidence="13 15" type="primary">flhB</name>
    <name evidence="15" type="ORF">Pla8534_54510</name>
</gene>
<proteinExistence type="inferred from homology"/>
<evidence type="ECO:0000256" key="12">
    <source>
        <dbReference type="ARBA" id="ARBA00025078"/>
    </source>
</evidence>
<feature type="region of interest" description="Disordered" evidence="14">
    <location>
        <begin position="1"/>
        <end position="27"/>
    </location>
</feature>
<dbReference type="PANTHER" id="PTHR30531">
    <property type="entry name" value="FLAGELLAR BIOSYNTHETIC PROTEIN FLHB"/>
    <property type="match status" value="1"/>
</dbReference>
<evidence type="ECO:0000313" key="15">
    <source>
        <dbReference type="EMBL" id="QDU97601.1"/>
    </source>
</evidence>
<keyword evidence="8 13" id="KW-0653">Protein transport</keyword>
<keyword evidence="16" id="KW-1185">Reference proteome</keyword>
<comment type="subcellular location">
    <subcellularLocation>
        <location evidence="1">Cell membrane</location>
        <topology evidence="1">Multi-pass membrane protein</topology>
    </subcellularLocation>
</comment>
<dbReference type="GO" id="GO:0044780">
    <property type="term" value="P:bacterial-type flagellum assembly"/>
    <property type="evidence" value="ECO:0007669"/>
    <property type="project" value="InterPro"/>
</dbReference>
<evidence type="ECO:0000256" key="3">
    <source>
        <dbReference type="ARBA" id="ARBA00021622"/>
    </source>
</evidence>
<comment type="function">
    <text evidence="12 13">Required for formation of the rod structure in the basal body of the flagellar apparatus. Together with FliI and FliH, may constitute the export apparatus of flagellin.</text>
</comment>
<dbReference type="KEGG" id="lcre:Pla8534_54510"/>
<keyword evidence="11 13" id="KW-1006">Bacterial flagellum protein export</keyword>
<feature type="transmembrane region" description="Helical" evidence="13">
    <location>
        <begin position="92"/>
        <end position="116"/>
    </location>
</feature>